<keyword evidence="3 9" id="KW-0436">Ligase</keyword>
<keyword evidence="13" id="KW-1185">Reference proteome</keyword>
<feature type="binding site" evidence="9">
    <location>
        <position position="83"/>
    </location>
    <ligand>
        <name>ATP</name>
        <dbReference type="ChEBI" id="CHEBI:30616"/>
    </ligand>
</feature>
<sequence>MFLHSFLKKSTKLVPKVSKLTTIPQNNIILHEYQVHNLFKEYKLPLLQAYRATHPEDAIKLAEQLERQKPRNNASQFTDFVVKAQVHAGGRGKGYFKESSLQGGVQFAHSPEEVGKIAEKMIGKTLITKQTGSRGRNVSSVMITERIFLRKEMYFSITLDRTRGGLCIICNEKGGVNIEEGDPKHIKTFFLEPGIEIPNETLNEIIAAYNLGSAFDQQLKNIVTSLYKCFIDNDATLLEINPLGLTIDNQIKLCDQKMNIDDNSSYRQPRLSQMEDITQKDWKEIEAQRYGLNYIALDGNIGCMVNGAGLAMATMDIIKQKNGMPANFLDCGGKADDTQVVEALKIMDNDPNVEAILVNIFAGITKCDIICLGLIKGMSLLGMKKPIILRLKGNNVEAAKEIIQNSGFNLIFTEDLDEAAEKAVKTAMIIRMAKEAKINLELTS</sequence>
<keyword evidence="6 9" id="KW-0067">ATP-binding</keyword>
<reference evidence="13" key="1">
    <citation type="journal article" date="2006" name="PLoS Biol.">
        <title>Macronuclear genome sequence of the ciliate Tetrahymena thermophila, a model eukaryote.</title>
        <authorList>
            <person name="Eisen J.A."/>
            <person name="Coyne R.S."/>
            <person name="Wu M."/>
            <person name="Wu D."/>
            <person name="Thiagarajan M."/>
            <person name="Wortman J.R."/>
            <person name="Badger J.H."/>
            <person name="Ren Q."/>
            <person name="Amedeo P."/>
            <person name="Jones K.M."/>
            <person name="Tallon L.J."/>
            <person name="Delcher A.L."/>
            <person name="Salzberg S.L."/>
            <person name="Silva J.C."/>
            <person name="Haas B.J."/>
            <person name="Majoros W.H."/>
            <person name="Farzad M."/>
            <person name="Carlton J.M."/>
            <person name="Smith R.K. Jr."/>
            <person name="Garg J."/>
            <person name="Pearlman R.E."/>
            <person name="Karrer K.M."/>
            <person name="Sun L."/>
            <person name="Manning G."/>
            <person name="Elde N.C."/>
            <person name="Turkewitz A.P."/>
            <person name="Asai D.J."/>
            <person name="Wilkes D.E."/>
            <person name="Wang Y."/>
            <person name="Cai H."/>
            <person name="Collins K."/>
            <person name="Stewart B.A."/>
            <person name="Lee S.R."/>
            <person name="Wilamowska K."/>
            <person name="Weinberg Z."/>
            <person name="Ruzzo W.L."/>
            <person name="Wloga D."/>
            <person name="Gaertig J."/>
            <person name="Frankel J."/>
            <person name="Tsao C.-C."/>
            <person name="Gorovsky M.A."/>
            <person name="Keeling P.J."/>
            <person name="Waller R.F."/>
            <person name="Patron N.J."/>
            <person name="Cherry J.M."/>
            <person name="Stover N.A."/>
            <person name="Krieger C.J."/>
            <person name="del Toro C."/>
            <person name="Ryder H.F."/>
            <person name="Williamson S.C."/>
            <person name="Barbeau R.A."/>
            <person name="Hamilton E.P."/>
            <person name="Orias E."/>
        </authorList>
    </citation>
    <scope>NUCLEOTIDE SEQUENCE [LARGE SCALE GENOMIC DNA]</scope>
    <source>
        <strain evidence="13">SB210</strain>
    </source>
</reference>
<keyword evidence="5 9" id="KW-0547">Nucleotide-binding</keyword>
<dbReference type="GO" id="GO:0005524">
    <property type="term" value="F:ATP binding"/>
    <property type="evidence" value="ECO:0007669"/>
    <property type="project" value="UniProtKB-UniRule"/>
</dbReference>
<dbReference type="OMA" id="ITACDEV"/>
<dbReference type="Proteomes" id="UP000009168">
    <property type="component" value="Unassembled WGS sequence"/>
</dbReference>
<dbReference type="PANTHER" id="PTHR11815">
    <property type="entry name" value="SUCCINYL-COA SYNTHETASE BETA CHAIN"/>
    <property type="match status" value="1"/>
</dbReference>
<dbReference type="InterPro" id="IPR013815">
    <property type="entry name" value="ATP_grasp_subdomain_1"/>
</dbReference>
<feature type="binding site" evidence="9">
    <location>
        <position position="255"/>
    </location>
    <ligand>
        <name>Mg(2+)</name>
        <dbReference type="ChEBI" id="CHEBI:18420"/>
    </ligand>
</feature>
<comment type="cofactor">
    <cofactor evidence="9">
        <name>Mg(2+)</name>
        <dbReference type="ChEBI" id="CHEBI:18420"/>
    </cofactor>
    <text evidence="9">Binds 1 Mg(2+) ion per subunit.</text>
</comment>
<dbReference type="STRING" id="312017.I7M8A6"/>
<comment type="subunit">
    <text evidence="9">Heterodimer of an alpha and a beta subunit.</text>
</comment>
<keyword evidence="4 9" id="KW-0479">Metal-binding</keyword>
<evidence type="ECO:0000259" key="11">
    <source>
        <dbReference type="Pfam" id="PF08442"/>
    </source>
</evidence>
<dbReference type="Pfam" id="PF00549">
    <property type="entry name" value="Ligase_CoA"/>
    <property type="match status" value="1"/>
</dbReference>
<dbReference type="Gene3D" id="3.30.1490.20">
    <property type="entry name" value="ATP-grasp fold, A domain"/>
    <property type="match status" value="1"/>
</dbReference>
<dbReference type="FunFam" id="3.40.50.261:FF:000001">
    <property type="entry name" value="Succinate--CoA ligase [ADP-forming] subunit beta"/>
    <property type="match status" value="1"/>
</dbReference>
<keyword evidence="2 9" id="KW-0816">Tricarboxylic acid cycle</keyword>
<dbReference type="SUPFAM" id="SSF56059">
    <property type="entry name" value="Glutathione synthetase ATP-binding domain-like"/>
    <property type="match status" value="1"/>
</dbReference>
<dbReference type="PANTHER" id="PTHR11815:SF1">
    <property type="entry name" value="SUCCINATE--COA LIGASE [ADP-FORMING] SUBUNIT BETA, MITOCHONDRIAL"/>
    <property type="match status" value="1"/>
</dbReference>
<evidence type="ECO:0000256" key="6">
    <source>
        <dbReference type="ARBA" id="ARBA00022840"/>
    </source>
</evidence>
<feature type="domain" description="ATP-citrate synthase/succinyl-CoA ligase C-terminal" evidence="10">
    <location>
        <begin position="304"/>
        <end position="424"/>
    </location>
</feature>
<dbReference type="GeneID" id="7843321"/>
<dbReference type="GO" id="GO:0006104">
    <property type="term" value="P:succinyl-CoA metabolic process"/>
    <property type="evidence" value="ECO:0007669"/>
    <property type="project" value="TreeGrafter"/>
</dbReference>
<feature type="domain" description="ATP-grasp fold succinyl-CoA synthetase-type" evidence="11">
    <location>
        <begin position="30"/>
        <end position="243"/>
    </location>
</feature>
<keyword evidence="7 9" id="KW-0460">Magnesium</keyword>
<dbReference type="InterPro" id="IPR016102">
    <property type="entry name" value="Succinyl-CoA_synth-like"/>
</dbReference>
<keyword evidence="9" id="KW-0496">Mitochondrion</keyword>
<feature type="binding site" evidence="9">
    <location>
        <position position="306"/>
    </location>
    <ligand>
        <name>substrate</name>
        <note>ligand shared with subunit alpha</note>
    </ligand>
</feature>
<feature type="binding site" evidence="9">
    <location>
        <position position="241"/>
    </location>
    <ligand>
        <name>Mg(2+)</name>
        <dbReference type="ChEBI" id="CHEBI:18420"/>
    </ligand>
</feature>
<dbReference type="NCBIfam" id="TIGR01016">
    <property type="entry name" value="sucCoAbeta"/>
    <property type="match status" value="1"/>
</dbReference>
<comment type="function">
    <text evidence="9">Succinyl-CoA synthetase functions in the citric acid cycle (TCA), coupling the hydrolysis of succinyl-CoA to the synthesis of ATP and thus represents the only step of substrate-level phosphorylation in the TCA. The beta subunit provides nucleotide specificity of the enzyme and binds the substrate succinate, while the binding sites for coenzyme A and phosphate are found in the alpha subunit.</text>
</comment>
<evidence type="ECO:0000256" key="8">
    <source>
        <dbReference type="ARBA" id="ARBA00022946"/>
    </source>
</evidence>
<dbReference type="GO" id="GO:0004775">
    <property type="term" value="F:succinate-CoA ligase (ADP-forming) activity"/>
    <property type="evidence" value="ECO:0007669"/>
    <property type="project" value="UniProtKB-UniRule"/>
</dbReference>
<evidence type="ECO:0000256" key="4">
    <source>
        <dbReference type="ARBA" id="ARBA00022723"/>
    </source>
</evidence>
<dbReference type="Gene3D" id="3.30.470.20">
    <property type="entry name" value="ATP-grasp fold, B domain"/>
    <property type="match status" value="1"/>
</dbReference>
<dbReference type="InterPro" id="IPR005809">
    <property type="entry name" value="Succ_CoA_ligase-like_bsu"/>
</dbReference>
<name>I7M8A6_TETTS</name>
<feature type="binding site" evidence="9">
    <location>
        <position position="152"/>
    </location>
    <ligand>
        <name>ATP</name>
        <dbReference type="ChEBI" id="CHEBI:30616"/>
    </ligand>
</feature>
<comment type="subcellular location">
    <subcellularLocation>
        <location evidence="9">Mitochondrion</location>
    </subcellularLocation>
</comment>
<evidence type="ECO:0000313" key="13">
    <source>
        <dbReference type="Proteomes" id="UP000009168"/>
    </source>
</evidence>
<evidence type="ECO:0000259" key="10">
    <source>
        <dbReference type="Pfam" id="PF00549"/>
    </source>
</evidence>
<evidence type="ECO:0000256" key="9">
    <source>
        <dbReference type="HAMAP-Rule" id="MF_03219"/>
    </source>
</evidence>
<dbReference type="PIRSF" id="PIRSF001554">
    <property type="entry name" value="SucCS_beta"/>
    <property type="match status" value="1"/>
</dbReference>
<feature type="binding site" evidence="9">
    <location>
        <begin position="90"/>
        <end position="92"/>
    </location>
    <ligand>
        <name>ATP</name>
        <dbReference type="ChEBI" id="CHEBI:30616"/>
    </ligand>
</feature>
<gene>
    <name evidence="12" type="ORF">TTHERM_00437600</name>
</gene>
<dbReference type="GO" id="GO:0042709">
    <property type="term" value="C:succinate-CoA ligase complex"/>
    <property type="evidence" value="ECO:0007669"/>
    <property type="project" value="TreeGrafter"/>
</dbReference>
<dbReference type="GO" id="GO:0006099">
    <property type="term" value="P:tricarboxylic acid cycle"/>
    <property type="evidence" value="ECO:0007669"/>
    <property type="project" value="UniProtKB-UniRule"/>
</dbReference>
<dbReference type="GO" id="GO:0000287">
    <property type="term" value="F:magnesium ion binding"/>
    <property type="evidence" value="ECO:0007669"/>
    <property type="project" value="UniProtKB-UniRule"/>
</dbReference>
<dbReference type="RefSeq" id="XP_001017756.1">
    <property type="nucleotide sequence ID" value="XM_001017756.3"/>
</dbReference>
<dbReference type="InParanoid" id="I7M8A6"/>
<dbReference type="NCBIfam" id="NF001913">
    <property type="entry name" value="PRK00696.1"/>
    <property type="match status" value="1"/>
</dbReference>
<dbReference type="FunCoup" id="I7M8A6">
    <property type="interactions" value="432"/>
</dbReference>
<evidence type="ECO:0000256" key="3">
    <source>
        <dbReference type="ARBA" id="ARBA00022598"/>
    </source>
</evidence>
<evidence type="ECO:0000256" key="1">
    <source>
        <dbReference type="ARBA" id="ARBA00005064"/>
    </source>
</evidence>
<dbReference type="Gene3D" id="3.40.50.261">
    <property type="entry name" value="Succinyl-CoA synthetase domains"/>
    <property type="match status" value="1"/>
</dbReference>
<evidence type="ECO:0000313" key="12">
    <source>
        <dbReference type="EMBL" id="EAR97511.1"/>
    </source>
</evidence>
<dbReference type="AlphaFoldDB" id="I7M8A6"/>
<dbReference type="HAMAP" id="MF_00558">
    <property type="entry name" value="Succ_CoA_beta"/>
    <property type="match status" value="1"/>
</dbReference>
<evidence type="ECO:0000256" key="7">
    <source>
        <dbReference type="ARBA" id="ARBA00022842"/>
    </source>
</evidence>
<dbReference type="EMBL" id="GG662663">
    <property type="protein sequence ID" value="EAR97511.1"/>
    <property type="molecule type" value="Genomic_DNA"/>
</dbReference>
<proteinExistence type="inferred from homology"/>
<dbReference type="eggNOG" id="KOG2799">
    <property type="taxonomic scope" value="Eukaryota"/>
</dbReference>
<comment type="pathway">
    <text evidence="1 9">Carbohydrate metabolism; tricarboxylic acid cycle; succinate from succinyl-CoA (ligase route): step 1/1.</text>
</comment>
<dbReference type="EC" id="6.2.1.5" evidence="9"/>
<dbReference type="InterPro" id="IPR005811">
    <property type="entry name" value="SUCC_ACL_C"/>
</dbReference>
<dbReference type="UniPathway" id="UPA00223">
    <property type="reaction ID" value="UER00999"/>
</dbReference>
<dbReference type="SUPFAM" id="SSF52210">
    <property type="entry name" value="Succinyl-CoA synthetase domains"/>
    <property type="match status" value="1"/>
</dbReference>
<keyword evidence="8" id="KW-0809">Transit peptide</keyword>
<dbReference type="Pfam" id="PF08442">
    <property type="entry name" value="ATP-grasp_2"/>
    <property type="match status" value="1"/>
</dbReference>
<dbReference type="HOGENOM" id="CLU_037430_0_2_1"/>
<dbReference type="OrthoDB" id="1552at2759"/>
<accession>I7M8A6</accession>
<evidence type="ECO:0000256" key="2">
    <source>
        <dbReference type="ARBA" id="ARBA00022532"/>
    </source>
</evidence>
<comment type="caution">
    <text evidence="9">Lacks conserved residue(s) required for the propagation of feature annotation.</text>
</comment>
<dbReference type="InterPro" id="IPR013650">
    <property type="entry name" value="ATP-grasp_succ-CoA_synth-type"/>
</dbReference>
<dbReference type="KEGG" id="tet:TTHERM_00437600"/>
<dbReference type="GO" id="GO:0005739">
    <property type="term" value="C:mitochondrion"/>
    <property type="evidence" value="ECO:0007669"/>
    <property type="project" value="UniProtKB-SubCell"/>
</dbReference>
<organism evidence="12 13">
    <name type="scientific">Tetrahymena thermophila (strain SB210)</name>
    <dbReference type="NCBI Taxonomy" id="312017"/>
    <lineage>
        <taxon>Eukaryota</taxon>
        <taxon>Sar</taxon>
        <taxon>Alveolata</taxon>
        <taxon>Ciliophora</taxon>
        <taxon>Intramacronucleata</taxon>
        <taxon>Oligohymenophorea</taxon>
        <taxon>Hymenostomatida</taxon>
        <taxon>Tetrahymenina</taxon>
        <taxon>Tetrahymenidae</taxon>
        <taxon>Tetrahymena</taxon>
    </lineage>
</organism>
<protein>
    <recommendedName>
        <fullName evidence="9">Succinate--CoA ligase [ADP-forming] subunit beta, mitochondrial</fullName>
        <ecNumber evidence="9">6.2.1.5</ecNumber>
    </recommendedName>
    <alternativeName>
        <fullName evidence="9">Succinyl-CoA synthetase beta chain</fullName>
        <shortName evidence="9">SCS-beta</shortName>
    </alternativeName>
</protein>
<comment type="similarity">
    <text evidence="9">Belongs to the succinate/malate CoA ligase beta subunit family.</text>
</comment>
<comment type="catalytic activity">
    <reaction evidence="9">
        <text>succinate + ATP + CoA = succinyl-CoA + ADP + phosphate</text>
        <dbReference type="Rhea" id="RHEA:17661"/>
        <dbReference type="ChEBI" id="CHEBI:30031"/>
        <dbReference type="ChEBI" id="CHEBI:30616"/>
        <dbReference type="ChEBI" id="CHEBI:43474"/>
        <dbReference type="ChEBI" id="CHEBI:57287"/>
        <dbReference type="ChEBI" id="CHEBI:57292"/>
        <dbReference type="ChEBI" id="CHEBI:456216"/>
        <dbReference type="EC" id="6.2.1.5"/>
    </reaction>
</comment>
<evidence type="ECO:0000256" key="5">
    <source>
        <dbReference type="ARBA" id="ARBA00022741"/>
    </source>
</evidence>